<dbReference type="Pfam" id="PF16344">
    <property type="entry name" value="FecR_C"/>
    <property type="match status" value="1"/>
</dbReference>
<dbReference type="AlphaFoldDB" id="A0A399D0D3"/>
<dbReference type="EMBL" id="QWET01000008">
    <property type="protein sequence ID" value="RIH64873.1"/>
    <property type="molecule type" value="Genomic_DNA"/>
</dbReference>
<evidence type="ECO:0000313" key="5">
    <source>
        <dbReference type="Proteomes" id="UP000266441"/>
    </source>
</evidence>
<sequence>MPKTVTIIDFEIIWNQIHYTISDEEQAFLNQWLEESADHRKFYESVKRFYADGSSFKNEKKDIDRGWKDFGRKTKLRRNKYSRLLSYASFTLLGVVLATAIYFILPRFEKQSVVEEVDIPIKPGSSKATLILDNGEVYGLSENSEEVFSEGGAQIKNTGDKLEYIAVTPEEGEVRFHTLEVPRGGEYFLVLSDGTKVWLNSETTLRYPIHFEKEERKVELTGEAYFEVTENKDAPFRVTSGEQIVKVLGTKFNISSFPEDAFALTTLVEGKVEVTLDKSPEMKQLLLPRDQCRFEKEEGTFSKKKVDPYQFIAWKEGRFVFENESLSDIMKTLSKWYDVDIFFNSEKASGYRFTGNLRRYDNFREILKKIEKTNEVEFIIKDRQIIVK</sequence>
<reference evidence="4 5" key="1">
    <citation type="journal article" date="2015" name="Int. J. Syst. Evol. Microbiol.">
        <title>Mariniphaga sediminis sp. nov., isolated from coastal sediment.</title>
        <authorList>
            <person name="Wang F.Q."/>
            <person name="Shen Q.Y."/>
            <person name="Chen G.J."/>
            <person name="Du Z.J."/>
        </authorList>
    </citation>
    <scope>NUCLEOTIDE SEQUENCE [LARGE SCALE GENOMIC DNA]</scope>
    <source>
        <strain evidence="4 5">SY21</strain>
    </source>
</reference>
<dbReference type="PANTHER" id="PTHR30273">
    <property type="entry name" value="PERIPLASMIC SIGNAL SENSOR AND SIGMA FACTOR ACTIVATOR FECR-RELATED"/>
    <property type="match status" value="1"/>
</dbReference>
<name>A0A399D0D3_9BACT</name>
<dbReference type="Pfam" id="PF04773">
    <property type="entry name" value="FecR"/>
    <property type="match status" value="1"/>
</dbReference>
<dbReference type="GO" id="GO:0016989">
    <property type="term" value="F:sigma factor antagonist activity"/>
    <property type="evidence" value="ECO:0007669"/>
    <property type="project" value="TreeGrafter"/>
</dbReference>
<dbReference type="RefSeq" id="WP_119350338.1">
    <property type="nucleotide sequence ID" value="NZ_QWET01000008.1"/>
</dbReference>
<dbReference type="InterPro" id="IPR006860">
    <property type="entry name" value="FecR"/>
</dbReference>
<evidence type="ECO:0000259" key="3">
    <source>
        <dbReference type="Pfam" id="PF16344"/>
    </source>
</evidence>
<dbReference type="PANTHER" id="PTHR30273:SF2">
    <property type="entry name" value="PROTEIN FECR"/>
    <property type="match status" value="1"/>
</dbReference>
<dbReference type="Gene3D" id="3.55.50.30">
    <property type="match status" value="1"/>
</dbReference>
<protein>
    <submittedName>
        <fullName evidence="4">FecR family protein</fullName>
    </submittedName>
</protein>
<keyword evidence="1" id="KW-1133">Transmembrane helix</keyword>
<evidence type="ECO:0000259" key="2">
    <source>
        <dbReference type="Pfam" id="PF04773"/>
    </source>
</evidence>
<evidence type="ECO:0000256" key="1">
    <source>
        <dbReference type="SAM" id="Phobius"/>
    </source>
</evidence>
<dbReference type="OrthoDB" id="699645at2"/>
<feature type="domain" description="FecR protein" evidence="2">
    <location>
        <begin position="179"/>
        <end position="273"/>
    </location>
</feature>
<dbReference type="Proteomes" id="UP000266441">
    <property type="component" value="Unassembled WGS sequence"/>
</dbReference>
<keyword evidence="1" id="KW-0472">Membrane</keyword>
<proteinExistence type="predicted"/>
<evidence type="ECO:0000313" key="4">
    <source>
        <dbReference type="EMBL" id="RIH64873.1"/>
    </source>
</evidence>
<dbReference type="InterPro" id="IPR032508">
    <property type="entry name" value="FecR_C"/>
</dbReference>
<accession>A0A399D0D3</accession>
<feature type="domain" description="Protein FecR C-terminal" evidence="3">
    <location>
        <begin position="318"/>
        <end position="387"/>
    </location>
</feature>
<dbReference type="InterPro" id="IPR012373">
    <property type="entry name" value="Ferrdict_sens_TM"/>
</dbReference>
<organism evidence="4 5">
    <name type="scientific">Mariniphaga sediminis</name>
    <dbReference type="NCBI Taxonomy" id="1628158"/>
    <lineage>
        <taxon>Bacteria</taxon>
        <taxon>Pseudomonadati</taxon>
        <taxon>Bacteroidota</taxon>
        <taxon>Bacteroidia</taxon>
        <taxon>Marinilabiliales</taxon>
        <taxon>Prolixibacteraceae</taxon>
        <taxon>Mariniphaga</taxon>
    </lineage>
</organism>
<feature type="transmembrane region" description="Helical" evidence="1">
    <location>
        <begin position="84"/>
        <end position="105"/>
    </location>
</feature>
<gene>
    <name evidence="4" type="ORF">D1164_12585</name>
</gene>
<dbReference type="Gene3D" id="2.60.120.1440">
    <property type="match status" value="1"/>
</dbReference>
<keyword evidence="5" id="KW-1185">Reference proteome</keyword>
<comment type="caution">
    <text evidence="4">The sequence shown here is derived from an EMBL/GenBank/DDBJ whole genome shotgun (WGS) entry which is preliminary data.</text>
</comment>
<keyword evidence="1" id="KW-0812">Transmembrane</keyword>